<name>A0ABN0TKB7_9ACTN</name>
<dbReference type="EMBL" id="BAAAGX010000004">
    <property type="protein sequence ID" value="GAA0223895.1"/>
    <property type="molecule type" value="Genomic_DNA"/>
</dbReference>
<evidence type="ECO:0000259" key="2">
    <source>
        <dbReference type="Pfam" id="PF13556"/>
    </source>
</evidence>
<dbReference type="Pfam" id="PF13556">
    <property type="entry name" value="HTH_30"/>
    <property type="match status" value="1"/>
</dbReference>
<dbReference type="InterPro" id="IPR042070">
    <property type="entry name" value="PucR_C-HTH_sf"/>
</dbReference>
<dbReference type="PANTHER" id="PTHR33744:SF17">
    <property type="entry name" value="CONSERVED PROTEIN"/>
    <property type="match status" value="1"/>
</dbReference>
<dbReference type="RefSeq" id="WP_344647188.1">
    <property type="nucleotide sequence ID" value="NZ_BAAAGX010000004.1"/>
</dbReference>
<gene>
    <name evidence="4" type="ORF">GCM10009539_06330</name>
</gene>
<accession>A0ABN0TKB7</accession>
<sequence>MTALDDLVDDMAGLLDAPCTLEDPDFRLIGFSGQGRAGVVDEVRRHSILERGSTPEVREWFLSHGIRDATGPVRTPADPDRGIAARLCIPARHRGRVHGYFWLLEDEHPISVEHWAEATRIAESAASLLGLVERRQARRDANYREAVEGHGGAAQHSALELASAAGLDVRDPVACVLVHRPDLGGQLASRSTRSGLVWVREDSAVCAAVVHAELIRTATDLPATLSALGLGRRLSSLDESTWVGIGPVVSGLAELAHSRTGARVALRVARAREGGTVVEWDALGPLGLLGVARDDDLARTLLTPRVRRFLDEAPAALVETARVFLDEAGSVARATGRLSVHRQTVYHRLAQIERSTGCDLSTGEGRLRLHLALRLAPYLG</sequence>
<evidence type="ECO:0000259" key="3">
    <source>
        <dbReference type="Pfam" id="PF17853"/>
    </source>
</evidence>
<dbReference type="Proteomes" id="UP001500967">
    <property type="component" value="Unassembled WGS sequence"/>
</dbReference>
<organism evidence="4 5">
    <name type="scientific">Cryptosporangium japonicum</name>
    <dbReference type="NCBI Taxonomy" id="80872"/>
    <lineage>
        <taxon>Bacteria</taxon>
        <taxon>Bacillati</taxon>
        <taxon>Actinomycetota</taxon>
        <taxon>Actinomycetes</taxon>
        <taxon>Cryptosporangiales</taxon>
        <taxon>Cryptosporangiaceae</taxon>
        <taxon>Cryptosporangium</taxon>
    </lineage>
</organism>
<dbReference type="InterPro" id="IPR041522">
    <property type="entry name" value="CdaR_GGDEF"/>
</dbReference>
<evidence type="ECO:0000313" key="4">
    <source>
        <dbReference type="EMBL" id="GAA0223895.1"/>
    </source>
</evidence>
<reference evidence="4 5" key="1">
    <citation type="journal article" date="2019" name="Int. J. Syst. Evol. Microbiol.">
        <title>The Global Catalogue of Microorganisms (GCM) 10K type strain sequencing project: providing services to taxonomists for standard genome sequencing and annotation.</title>
        <authorList>
            <consortium name="The Broad Institute Genomics Platform"/>
            <consortium name="The Broad Institute Genome Sequencing Center for Infectious Disease"/>
            <person name="Wu L."/>
            <person name="Ma J."/>
        </authorList>
    </citation>
    <scope>NUCLEOTIDE SEQUENCE [LARGE SCALE GENOMIC DNA]</scope>
    <source>
        <strain evidence="4 5">JCM 10425</strain>
    </source>
</reference>
<keyword evidence="5" id="KW-1185">Reference proteome</keyword>
<evidence type="ECO:0000256" key="1">
    <source>
        <dbReference type="ARBA" id="ARBA00006754"/>
    </source>
</evidence>
<dbReference type="InterPro" id="IPR025736">
    <property type="entry name" value="PucR_C-HTH_dom"/>
</dbReference>
<feature type="domain" description="PucR C-terminal helix-turn-helix" evidence="2">
    <location>
        <begin position="317"/>
        <end position="375"/>
    </location>
</feature>
<dbReference type="Pfam" id="PF17853">
    <property type="entry name" value="GGDEF_2"/>
    <property type="match status" value="1"/>
</dbReference>
<dbReference type="PANTHER" id="PTHR33744">
    <property type="entry name" value="CARBOHYDRATE DIACID REGULATOR"/>
    <property type="match status" value="1"/>
</dbReference>
<evidence type="ECO:0000313" key="5">
    <source>
        <dbReference type="Proteomes" id="UP001500967"/>
    </source>
</evidence>
<dbReference type="Gene3D" id="1.10.10.2840">
    <property type="entry name" value="PucR C-terminal helix-turn-helix domain"/>
    <property type="match status" value="1"/>
</dbReference>
<proteinExistence type="inferred from homology"/>
<comment type="similarity">
    <text evidence="1">Belongs to the CdaR family.</text>
</comment>
<feature type="domain" description="CdaR GGDEF-like" evidence="3">
    <location>
        <begin position="154"/>
        <end position="268"/>
    </location>
</feature>
<comment type="caution">
    <text evidence="4">The sequence shown here is derived from an EMBL/GenBank/DDBJ whole genome shotgun (WGS) entry which is preliminary data.</text>
</comment>
<protein>
    <submittedName>
        <fullName evidence="4">Helix-turn-helix domain-containing protein</fullName>
    </submittedName>
</protein>
<dbReference type="InterPro" id="IPR051448">
    <property type="entry name" value="CdaR-like_regulators"/>
</dbReference>